<feature type="region of interest" description="Disordered" evidence="1">
    <location>
        <begin position="115"/>
        <end position="143"/>
    </location>
</feature>
<gene>
    <name evidence="3" type="ORF">GE061_007539</name>
</gene>
<dbReference type="EMBL" id="WIXP02000015">
    <property type="protein sequence ID" value="KAF6199513.1"/>
    <property type="molecule type" value="Genomic_DNA"/>
</dbReference>
<evidence type="ECO:0000313" key="3">
    <source>
        <dbReference type="EMBL" id="KAF6199513.1"/>
    </source>
</evidence>
<feature type="compositionally biased region" description="Basic and acidic residues" evidence="1">
    <location>
        <begin position="127"/>
        <end position="142"/>
    </location>
</feature>
<proteinExistence type="predicted"/>
<dbReference type="Proteomes" id="UP000466442">
    <property type="component" value="Unassembled WGS sequence"/>
</dbReference>
<evidence type="ECO:0000256" key="1">
    <source>
        <dbReference type="SAM" id="MobiDB-lite"/>
    </source>
</evidence>
<protein>
    <submittedName>
        <fullName evidence="3">Uncharacterized protein</fullName>
    </submittedName>
</protein>
<reference evidence="3" key="1">
    <citation type="journal article" date="2021" name="Mol. Ecol. Resour.">
        <title>Apolygus lucorum genome provides insights into omnivorousness and mesophyll feeding.</title>
        <authorList>
            <person name="Liu Y."/>
            <person name="Liu H."/>
            <person name="Wang H."/>
            <person name="Huang T."/>
            <person name="Liu B."/>
            <person name="Yang B."/>
            <person name="Yin L."/>
            <person name="Li B."/>
            <person name="Zhang Y."/>
            <person name="Zhang S."/>
            <person name="Jiang F."/>
            <person name="Zhang X."/>
            <person name="Ren Y."/>
            <person name="Wang B."/>
            <person name="Wang S."/>
            <person name="Lu Y."/>
            <person name="Wu K."/>
            <person name="Fan W."/>
            <person name="Wang G."/>
        </authorList>
    </citation>
    <scope>NUCLEOTIDE SEQUENCE</scope>
    <source>
        <strain evidence="3">12Hb</strain>
    </source>
</reference>
<keyword evidence="2" id="KW-0732">Signal</keyword>
<feature type="compositionally biased region" description="Basic and acidic residues" evidence="1">
    <location>
        <begin position="53"/>
        <end position="62"/>
    </location>
</feature>
<evidence type="ECO:0000256" key="2">
    <source>
        <dbReference type="SAM" id="SignalP"/>
    </source>
</evidence>
<evidence type="ECO:0000313" key="4">
    <source>
        <dbReference type="Proteomes" id="UP000466442"/>
    </source>
</evidence>
<feature type="signal peptide" evidence="2">
    <location>
        <begin position="1"/>
        <end position="22"/>
    </location>
</feature>
<feature type="region of interest" description="Disordered" evidence="1">
    <location>
        <begin position="75"/>
        <end position="94"/>
    </location>
</feature>
<sequence length="166" mass="18772">MLKIVTLLVVIFAAILLHGAYGRSVDDVTAKPKLIRVALKRYEPPPPNVDLEAEPRSKRGAESELEMDVFDLKRGPLDSSSWRAGESRSAEAADEAPLDEFFRGFEAEEREEKMAASEAEYQISEVTEGRSPTDDEKQRFDVESSTPKIFKRFEDFEELSAKVFLQ</sequence>
<keyword evidence="4" id="KW-1185">Reference proteome</keyword>
<feature type="chain" id="PRO_5043646913" evidence="2">
    <location>
        <begin position="23"/>
        <end position="166"/>
    </location>
</feature>
<comment type="caution">
    <text evidence="3">The sequence shown here is derived from an EMBL/GenBank/DDBJ whole genome shotgun (WGS) entry which is preliminary data.</text>
</comment>
<feature type="region of interest" description="Disordered" evidence="1">
    <location>
        <begin position="43"/>
        <end position="67"/>
    </location>
</feature>
<organism evidence="3 4">
    <name type="scientific">Apolygus lucorum</name>
    <name type="common">Small green plant bug</name>
    <name type="synonym">Lygocoris lucorum</name>
    <dbReference type="NCBI Taxonomy" id="248454"/>
    <lineage>
        <taxon>Eukaryota</taxon>
        <taxon>Metazoa</taxon>
        <taxon>Ecdysozoa</taxon>
        <taxon>Arthropoda</taxon>
        <taxon>Hexapoda</taxon>
        <taxon>Insecta</taxon>
        <taxon>Pterygota</taxon>
        <taxon>Neoptera</taxon>
        <taxon>Paraneoptera</taxon>
        <taxon>Hemiptera</taxon>
        <taxon>Heteroptera</taxon>
        <taxon>Panheteroptera</taxon>
        <taxon>Cimicomorpha</taxon>
        <taxon>Miridae</taxon>
        <taxon>Mirini</taxon>
        <taxon>Apolygus</taxon>
    </lineage>
</organism>
<name>A0A6A4J087_APOLU</name>
<dbReference type="AlphaFoldDB" id="A0A6A4J087"/>
<accession>A0A6A4J087</accession>